<comment type="caution">
    <text evidence="2">The sequence shown here is derived from an EMBL/GenBank/DDBJ whole genome shotgun (WGS) entry which is preliminary data.</text>
</comment>
<keyword evidence="1" id="KW-0812">Transmembrane</keyword>
<reference evidence="2 3" key="1">
    <citation type="submission" date="2023-10" db="EMBL/GenBank/DDBJ databases">
        <title>Sphingomonas sp. HF-S4 16S ribosomal RNA gene Genome sequencing and assembly.</title>
        <authorList>
            <person name="Lee H."/>
        </authorList>
    </citation>
    <scope>NUCLEOTIDE SEQUENCE [LARGE SCALE GENOMIC DNA]</scope>
    <source>
        <strain evidence="2 3">HF-S4</strain>
    </source>
</reference>
<evidence type="ECO:0000256" key="1">
    <source>
        <dbReference type="SAM" id="Phobius"/>
    </source>
</evidence>
<keyword evidence="1" id="KW-1133">Transmembrane helix</keyword>
<evidence type="ECO:0000313" key="3">
    <source>
        <dbReference type="Proteomes" id="UP001273531"/>
    </source>
</evidence>
<name>A0ABU3Y788_9SPHN</name>
<dbReference type="EMBL" id="JAWJEJ010000001">
    <property type="protein sequence ID" value="MDV3457275.1"/>
    <property type="molecule type" value="Genomic_DNA"/>
</dbReference>
<proteinExistence type="predicted"/>
<keyword evidence="3" id="KW-1185">Reference proteome</keyword>
<protein>
    <submittedName>
        <fullName evidence="2">Uncharacterized protein</fullName>
    </submittedName>
</protein>
<sequence length="141" mass="14262">MATASDPVRFSVFDGLAGRFVRPLRLAVVAWLAVFTVLVCAVVPAGLPLTAAQGSAFNPATTAVALQVKAPQTRLLVKRLIEPDGGDAPIAAVPYSASMFAAGLVVAPPARVGYFHGATDSGSLAAAALDALPWARGPPAA</sequence>
<keyword evidence="1" id="KW-0472">Membrane</keyword>
<evidence type="ECO:0000313" key="2">
    <source>
        <dbReference type="EMBL" id="MDV3457275.1"/>
    </source>
</evidence>
<dbReference type="RefSeq" id="WP_317226431.1">
    <property type="nucleotide sequence ID" value="NZ_JAWJEJ010000001.1"/>
</dbReference>
<organism evidence="2 3">
    <name type="scientific">Sphingomonas agrestis</name>
    <dbReference type="NCBI Taxonomy" id="3080540"/>
    <lineage>
        <taxon>Bacteria</taxon>
        <taxon>Pseudomonadati</taxon>
        <taxon>Pseudomonadota</taxon>
        <taxon>Alphaproteobacteria</taxon>
        <taxon>Sphingomonadales</taxon>
        <taxon>Sphingomonadaceae</taxon>
        <taxon>Sphingomonas</taxon>
    </lineage>
</organism>
<accession>A0ABU3Y788</accession>
<feature type="transmembrane region" description="Helical" evidence="1">
    <location>
        <begin position="26"/>
        <end position="47"/>
    </location>
</feature>
<gene>
    <name evidence="2" type="ORF">RZN05_09800</name>
</gene>
<dbReference type="Proteomes" id="UP001273531">
    <property type="component" value="Unassembled WGS sequence"/>
</dbReference>